<evidence type="ECO:0000313" key="4">
    <source>
        <dbReference type="Proteomes" id="UP001305647"/>
    </source>
</evidence>
<keyword evidence="4" id="KW-1185">Reference proteome</keyword>
<accession>A0AAN6SXF5</accession>
<dbReference type="EMBL" id="MU863692">
    <property type="protein sequence ID" value="KAK4096913.1"/>
    <property type="molecule type" value="Genomic_DNA"/>
</dbReference>
<dbReference type="PROSITE" id="PS50013">
    <property type="entry name" value="CHROMO_2"/>
    <property type="match status" value="1"/>
</dbReference>
<sequence length="297" mass="33902">MQLHGTAVPPPSGIYESLVEYAQRLAEERGRRSPCAWSSPPQSLLEGLIDLLDHIAAICESRTLASIPSTSILDLISGCGFDDRDQAETALRSYCYDLYRNVLTTWPKDARFLEWLSTAVETSFRKFKLDTDTEELLLTQLRPPELSDLREITRSYHTPATEPTLKINSNASKRARRRLTGWRFREGSSDEMHLIDIKVGGGTDWVGEEYAHRKFKRRLLKFWERQGGRERAIVKAGGAITENTRFLITKVLDERSAGSEYYVEWVGYGSESRSWEPKSGIPEDLIRAFRRANLLQS</sequence>
<proteinExistence type="predicted"/>
<dbReference type="SUPFAM" id="SSF54160">
    <property type="entry name" value="Chromo domain-like"/>
    <property type="match status" value="1"/>
</dbReference>
<dbReference type="InterPro" id="IPR023780">
    <property type="entry name" value="Chromo_domain"/>
</dbReference>
<reference evidence="3" key="1">
    <citation type="journal article" date="2023" name="Mol. Phylogenet. Evol.">
        <title>Genome-scale phylogeny and comparative genomics of the fungal order Sordariales.</title>
        <authorList>
            <person name="Hensen N."/>
            <person name="Bonometti L."/>
            <person name="Westerberg I."/>
            <person name="Brannstrom I.O."/>
            <person name="Guillou S."/>
            <person name="Cros-Aarteil S."/>
            <person name="Calhoun S."/>
            <person name="Haridas S."/>
            <person name="Kuo A."/>
            <person name="Mondo S."/>
            <person name="Pangilinan J."/>
            <person name="Riley R."/>
            <person name="LaButti K."/>
            <person name="Andreopoulos B."/>
            <person name="Lipzen A."/>
            <person name="Chen C."/>
            <person name="Yan M."/>
            <person name="Daum C."/>
            <person name="Ng V."/>
            <person name="Clum A."/>
            <person name="Steindorff A."/>
            <person name="Ohm R.A."/>
            <person name="Martin F."/>
            <person name="Silar P."/>
            <person name="Natvig D.O."/>
            <person name="Lalanne C."/>
            <person name="Gautier V."/>
            <person name="Ament-Velasquez S.L."/>
            <person name="Kruys A."/>
            <person name="Hutchinson M.I."/>
            <person name="Powell A.J."/>
            <person name="Barry K."/>
            <person name="Miller A.N."/>
            <person name="Grigoriev I.V."/>
            <person name="Debuchy R."/>
            <person name="Gladieux P."/>
            <person name="Hiltunen Thoren M."/>
            <person name="Johannesson H."/>
        </authorList>
    </citation>
    <scope>NUCLEOTIDE SEQUENCE</scope>
    <source>
        <strain evidence="3">CBS 757.83</strain>
    </source>
</reference>
<feature type="domain" description="Chromo" evidence="2">
    <location>
        <begin position="246"/>
        <end position="297"/>
    </location>
</feature>
<evidence type="ECO:0000256" key="1">
    <source>
        <dbReference type="ARBA" id="ARBA00011353"/>
    </source>
</evidence>
<dbReference type="Gene3D" id="2.40.50.40">
    <property type="match status" value="1"/>
</dbReference>
<gene>
    <name evidence="3" type="ORF">N658DRAFT_319714</name>
</gene>
<evidence type="ECO:0000259" key="2">
    <source>
        <dbReference type="PROSITE" id="PS50013"/>
    </source>
</evidence>
<name>A0AAN6SXF5_9PEZI</name>
<organism evidence="3 4">
    <name type="scientific">Parathielavia hyrcaniae</name>
    <dbReference type="NCBI Taxonomy" id="113614"/>
    <lineage>
        <taxon>Eukaryota</taxon>
        <taxon>Fungi</taxon>
        <taxon>Dikarya</taxon>
        <taxon>Ascomycota</taxon>
        <taxon>Pezizomycotina</taxon>
        <taxon>Sordariomycetes</taxon>
        <taxon>Sordariomycetidae</taxon>
        <taxon>Sordariales</taxon>
        <taxon>Chaetomiaceae</taxon>
        <taxon>Parathielavia</taxon>
    </lineage>
</organism>
<dbReference type="Proteomes" id="UP001305647">
    <property type="component" value="Unassembled WGS sequence"/>
</dbReference>
<dbReference type="InterPro" id="IPR000953">
    <property type="entry name" value="Chromo/chromo_shadow_dom"/>
</dbReference>
<dbReference type="GO" id="GO:0006338">
    <property type="term" value="P:chromatin remodeling"/>
    <property type="evidence" value="ECO:0007669"/>
    <property type="project" value="UniProtKB-ARBA"/>
</dbReference>
<comment type="subunit">
    <text evidence="1">Component of the NuA4 histone acetyltransferase complex.</text>
</comment>
<dbReference type="AlphaFoldDB" id="A0AAN6SXF5"/>
<dbReference type="InterPro" id="IPR016197">
    <property type="entry name" value="Chromo-like_dom_sf"/>
</dbReference>
<comment type="caution">
    <text evidence="3">The sequence shown here is derived from an EMBL/GenBank/DDBJ whole genome shotgun (WGS) entry which is preliminary data.</text>
</comment>
<dbReference type="Pfam" id="PF00385">
    <property type="entry name" value="Chromo"/>
    <property type="match status" value="1"/>
</dbReference>
<reference evidence="3" key="2">
    <citation type="submission" date="2023-05" db="EMBL/GenBank/DDBJ databases">
        <authorList>
            <consortium name="Lawrence Berkeley National Laboratory"/>
            <person name="Steindorff A."/>
            <person name="Hensen N."/>
            <person name="Bonometti L."/>
            <person name="Westerberg I."/>
            <person name="Brannstrom I.O."/>
            <person name="Guillou S."/>
            <person name="Cros-Aarteil S."/>
            <person name="Calhoun S."/>
            <person name="Haridas S."/>
            <person name="Kuo A."/>
            <person name="Mondo S."/>
            <person name="Pangilinan J."/>
            <person name="Riley R."/>
            <person name="Labutti K."/>
            <person name="Andreopoulos B."/>
            <person name="Lipzen A."/>
            <person name="Chen C."/>
            <person name="Yanf M."/>
            <person name="Daum C."/>
            <person name="Ng V."/>
            <person name="Clum A."/>
            <person name="Ohm R."/>
            <person name="Martin F."/>
            <person name="Silar P."/>
            <person name="Natvig D."/>
            <person name="Lalanne C."/>
            <person name="Gautier V."/>
            <person name="Ament-Velasquez S.L."/>
            <person name="Kruys A."/>
            <person name="Hutchinson M.I."/>
            <person name="Powell A.J."/>
            <person name="Barry K."/>
            <person name="Miller A.N."/>
            <person name="Grigoriev I.V."/>
            <person name="Debuchy R."/>
            <person name="Gladieux P."/>
            <person name="Thoren M.H."/>
            <person name="Johannesson H."/>
        </authorList>
    </citation>
    <scope>NUCLEOTIDE SEQUENCE</scope>
    <source>
        <strain evidence="3">CBS 757.83</strain>
    </source>
</reference>
<evidence type="ECO:0000313" key="3">
    <source>
        <dbReference type="EMBL" id="KAK4096913.1"/>
    </source>
</evidence>
<protein>
    <recommendedName>
        <fullName evidence="2">Chromo domain-containing protein</fullName>
    </recommendedName>
</protein>